<dbReference type="Proteomes" id="UP001319861">
    <property type="component" value="Chromosome"/>
</dbReference>
<sequence length="58" mass="5823">MAAVTHWRITLSSLYAGITIETLGAADVGAGAAVASRRMVSGSISTKSSKLSLEAGSL</sequence>
<accession>A0ABN6FBR2</accession>
<evidence type="ECO:0000313" key="1">
    <source>
        <dbReference type="EMBL" id="BCT74223.1"/>
    </source>
</evidence>
<proteinExistence type="predicted"/>
<reference evidence="1 2" key="1">
    <citation type="journal article" date="2021" name="J. Biosci. Bioeng.">
        <title>Identification and characterization of a chc gene cluster responsible for the aromatization pathway of cyclohexanecarboxylate degradation in Sinomonas cyclohexanicum ATCC 51369.</title>
        <authorList>
            <person name="Yamamoto T."/>
            <person name="Hasegawa Y."/>
            <person name="Lau P.C.K."/>
            <person name="Iwaki H."/>
        </authorList>
    </citation>
    <scope>NUCLEOTIDE SEQUENCE [LARGE SCALE GENOMIC DNA]</scope>
    <source>
        <strain evidence="1 2">ATCC 51369</strain>
    </source>
</reference>
<organism evidence="1 2">
    <name type="scientific">Sinomonas cyclohexanicum</name>
    <name type="common">Corynebacterium cyclohexanicum</name>
    <dbReference type="NCBI Taxonomy" id="322009"/>
    <lineage>
        <taxon>Bacteria</taxon>
        <taxon>Bacillati</taxon>
        <taxon>Actinomycetota</taxon>
        <taxon>Actinomycetes</taxon>
        <taxon>Micrococcales</taxon>
        <taxon>Micrococcaceae</taxon>
        <taxon>Sinomonas</taxon>
    </lineage>
</organism>
<keyword evidence="2" id="KW-1185">Reference proteome</keyword>
<name>A0ABN6FBR2_SINCY</name>
<evidence type="ECO:0000313" key="2">
    <source>
        <dbReference type="Proteomes" id="UP001319861"/>
    </source>
</evidence>
<dbReference type="EMBL" id="AP024525">
    <property type="protein sequence ID" value="BCT74223.1"/>
    <property type="molecule type" value="Genomic_DNA"/>
</dbReference>
<gene>
    <name evidence="1" type="ORF">SCMU_00650</name>
</gene>
<protein>
    <submittedName>
        <fullName evidence="1">Uncharacterized protein</fullName>
    </submittedName>
</protein>